<keyword evidence="5 8" id="KW-0472">Membrane</keyword>
<evidence type="ECO:0000256" key="5">
    <source>
        <dbReference type="ARBA" id="ARBA00023136"/>
    </source>
</evidence>
<name>A0A1J1J6J1_9DIPT</name>
<feature type="transmembrane region" description="Helical" evidence="8">
    <location>
        <begin position="552"/>
        <end position="573"/>
    </location>
</feature>
<dbReference type="Pfam" id="PF12349">
    <property type="entry name" value="Sterol-sensing"/>
    <property type="match status" value="1"/>
</dbReference>
<gene>
    <name evidence="10" type="primary">putative Protein patched</name>
    <name evidence="10" type="ORF">CLUMA_CG020991</name>
</gene>
<keyword evidence="4 8" id="KW-1133">Transmembrane helix</keyword>
<dbReference type="GO" id="GO:0045879">
    <property type="term" value="P:negative regulation of smoothened signaling pathway"/>
    <property type="evidence" value="ECO:0007669"/>
    <property type="project" value="TreeGrafter"/>
</dbReference>
<evidence type="ECO:0000256" key="8">
    <source>
        <dbReference type="SAM" id="Phobius"/>
    </source>
</evidence>
<evidence type="ECO:0000256" key="1">
    <source>
        <dbReference type="ARBA" id="ARBA00004141"/>
    </source>
</evidence>
<evidence type="ECO:0000256" key="4">
    <source>
        <dbReference type="ARBA" id="ARBA00022989"/>
    </source>
</evidence>
<feature type="transmembrane region" description="Helical" evidence="8">
    <location>
        <begin position="989"/>
        <end position="1010"/>
    </location>
</feature>
<feature type="transmembrane region" description="Helical" evidence="8">
    <location>
        <begin position="447"/>
        <end position="466"/>
    </location>
</feature>
<comment type="similarity">
    <text evidence="2">Belongs to the patched family.</text>
</comment>
<dbReference type="OrthoDB" id="5873834at2759"/>
<dbReference type="InterPro" id="IPR053958">
    <property type="entry name" value="HMGCR/SNAP/NPC1-like_SSD"/>
</dbReference>
<dbReference type="Gene3D" id="1.20.1640.10">
    <property type="entry name" value="Multidrug efflux transporter AcrB transmembrane domain"/>
    <property type="match status" value="1"/>
</dbReference>
<feature type="region of interest" description="Disordered" evidence="7">
    <location>
        <begin position="1124"/>
        <end position="1143"/>
    </location>
</feature>
<dbReference type="AlphaFoldDB" id="A0A1J1J6J1"/>
<evidence type="ECO:0000256" key="6">
    <source>
        <dbReference type="ARBA" id="ARBA00023180"/>
    </source>
</evidence>
<evidence type="ECO:0000256" key="2">
    <source>
        <dbReference type="ARBA" id="ARBA00005585"/>
    </source>
</evidence>
<feature type="transmembrane region" description="Helical" evidence="8">
    <location>
        <begin position="510"/>
        <end position="531"/>
    </location>
</feature>
<evidence type="ECO:0000256" key="3">
    <source>
        <dbReference type="ARBA" id="ARBA00022692"/>
    </source>
</evidence>
<dbReference type="PANTHER" id="PTHR46022">
    <property type="entry name" value="PROTEIN PATCHED"/>
    <property type="match status" value="1"/>
</dbReference>
<feature type="transmembrane region" description="Helical" evidence="8">
    <location>
        <begin position="1017"/>
        <end position="1043"/>
    </location>
</feature>
<sequence>MKMGMPINESAPRVPEPHPEISVEDEKLLSDLYIRTSWFDAALALDQIEKNKADGRRTSIYLRHLFQSHFFKLGRSIDKHAGIIIFMAFLVLGTFCVGLKSVIIHSNVNQLWLEVGGSLEQELAYTESSLGYMDTSTNNQLLIQTVKNENATILYDQALLAHLRVVKQALSVEVYIGEVTWTLKDLCQLPSSPRFDEHFMEQILEMVIPCAIVTPLDCFWEGSKLLGPDRDPHIPMINEKYGTISWSSLNPMELFDEALREMSKNDEEKFGKTDQGMIAKVEQYMKQAGISSGYIKKPCLNPSDKDCPNTAPNKRSRLAPDIGAALSGGCYGYAVNFMHWPEELIVGGSEKNSTNHIRKAKALQTVIQLMSEQELFDHWNDNYKTHYAGWTLKKARDILNAWQEKFSNEVRKLMREEGNSTFAAYDFNAFSSSTLNDSLRHHSKPNFYHLTICVLVILVYTGLVLYRFGDPVNGQSGVGMFGVLLLSKSTAAGLGVCSLLGIPFNVATTQVVPLIALGLAVDQIFILTHGYDSRRNSNEQMHTAQILKKYGLSILFNGTSTATAFLGAALLPIPVLRAFAMQSAILITINLVTVLFVFPAFITLDLRRRRSSHLDILCCLPHFTTPICDAKSRQMEPLNSSTRDVRINDLSKEDALLPNQQQNGGKSRKCATRFNVKTYVDVLLNGKMKVLGMTTIVALLGSSIYATLKLQDGFELTDLIPRNTSEYNFISAQSKLFGFYNIFAVTQGNFEYPQNQKLLREYHESFIRVPHIIKNDNGGLPDFWLNLFSNWLMTLQNAFDRDYASGSISKERWYGNASVDGILAFKLLAQTGHVDNPIDKSLITRNRLVDAHGIINPKAFYNYLSAWAWNDAAYGASQSNLRPSPRMWIHSPKDKHMEIPKSAPLTYTQLPFYLHGLYTTKDIKMVIEEIRELCDRFSAKGLPNYPSGIPFLYWAQYFNLDLLIIIALIGSIIITFILALIFLQSIPAALLIVVNAIFVFSQLFGVMLLFDFIVKHFFLLLISFWILCAVNSLFHFPLLLLLFGPAPELVPHNHVNRISTPSPQLRSSNHKQKAINLHGKRSCRKKSHHCHIKNTNLNNEPSLTTITEEQSSWQSSASSISNASYRDGNISDGNVSNKSKKFPLPRVHNNFQRESNTNKVDSNNDGISIDANQPAFKSIIVQPEVTVETHHNEHGHQNTKVTATANIKLEFTTRGGNGSATPNSNEQSNSS</sequence>
<dbReference type="GO" id="GO:0005886">
    <property type="term" value="C:plasma membrane"/>
    <property type="evidence" value="ECO:0007669"/>
    <property type="project" value="TreeGrafter"/>
</dbReference>
<dbReference type="STRING" id="568069.A0A1J1J6J1"/>
<keyword evidence="3 8" id="KW-0812">Transmembrane</keyword>
<feature type="transmembrane region" description="Helical" evidence="8">
    <location>
        <begin position="579"/>
        <end position="604"/>
    </location>
</feature>
<dbReference type="InterPro" id="IPR000731">
    <property type="entry name" value="SSD"/>
</dbReference>
<dbReference type="PANTHER" id="PTHR46022:SF1">
    <property type="entry name" value="PROTEIN PATCHED"/>
    <property type="match status" value="1"/>
</dbReference>
<dbReference type="EMBL" id="CVRI01000074">
    <property type="protein sequence ID" value="CRL08015.1"/>
    <property type="molecule type" value="Genomic_DNA"/>
</dbReference>
<dbReference type="PROSITE" id="PS50156">
    <property type="entry name" value="SSD"/>
    <property type="match status" value="1"/>
</dbReference>
<feature type="region of interest" description="Disordered" evidence="7">
    <location>
        <begin position="1212"/>
        <end position="1231"/>
    </location>
</feature>
<feature type="transmembrane region" description="Helical" evidence="8">
    <location>
        <begin position="81"/>
        <end position="103"/>
    </location>
</feature>
<feature type="domain" description="SSD" evidence="9">
    <location>
        <begin position="446"/>
        <end position="604"/>
    </location>
</feature>
<keyword evidence="11" id="KW-1185">Reference proteome</keyword>
<evidence type="ECO:0000313" key="10">
    <source>
        <dbReference type="EMBL" id="CRL08015.1"/>
    </source>
</evidence>
<proteinExistence type="inferred from homology"/>
<dbReference type="GO" id="GO:0005119">
    <property type="term" value="F:smoothened binding"/>
    <property type="evidence" value="ECO:0007669"/>
    <property type="project" value="TreeGrafter"/>
</dbReference>
<accession>A0A1J1J6J1</accession>
<evidence type="ECO:0000259" key="9">
    <source>
        <dbReference type="PROSITE" id="PS50156"/>
    </source>
</evidence>
<protein>
    <submittedName>
        <fullName evidence="10">CLUMA_CG020991, isoform A</fullName>
    </submittedName>
</protein>
<evidence type="ECO:0000256" key="7">
    <source>
        <dbReference type="SAM" id="MobiDB-lite"/>
    </source>
</evidence>
<dbReference type="GO" id="GO:0097108">
    <property type="term" value="F:hedgehog family protein binding"/>
    <property type="evidence" value="ECO:0007669"/>
    <property type="project" value="TreeGrafter"/>
</dbReference>
<reference evidence="10 11" key="1">
    <citation type="submission" date="2015-04" db="EMBL/GenBank/DDBJ databases">
        <authorList>
            <person name="Syromyatnikov M.Y."/>
            <person name="Popov V.N."/>
        </authorList>
    </citation>
    <scope>NUCLEOTIDE SEQUENCE [LARGE SCALE GENOMIC DNA]</scope>
</reference>
<feature type="transmembrane region" description="Helical" evidence="8">
    <location>
        <begin position="962"/>
        <end position="983"/>
    </location>
</feature>
<feature type="compositionally biased region" description="Polar residues" evidence="7">
    <location>
        <begin position="1219"/>
        <end position="1231"/>
    </location>
</feature>
<organism evidence="10 11">
    <name type="scientific">Clunio marinus</name>
    <dbReference type="NCBI Taxonomy" id="568069"/>
    <lineage>
        <taxon>Eukaryota</taxon>
        <taxon>Metazoa</taxon>
        <taxon>Ecdysozoa</taxon>
        <taxon>Arthropoda</taxon>
        <taxon>Hexapoda</taxon>
        <taxon>Insecta</taxon>
        <taxon>Pterygota</taxon>
        <taxon>Neoptera</taxon>
        <taxon>Endopterygota</taxon>
        <taxon>Diptera</taxon>
        <taxon>Nematocera</taxon>
        <taxon>Chironomoidea</taxon>
        <taxon>Chironomidae</taxon>
        <taxon>Clunio</taxon>
    </lineage>
</organism>
<comment type="subcellular location">
    <subcellularLocation>
        <location evidence="1">Membrane</location>
        <topology evidence="1">Multi-pass membrane protein</topology>
    </subcellularLocation>
</comment>
<dbReference type="Proteomes" id="UP000183832">
    <property type="component" value="Unassembled WGS sequence"/>
</dbReference>
<evidence type="ECO:0000313" key="11">
    <source>
        <dbReference type="Proteomes" id="UP000183832"/>
    </source>
</evidence>
<dbReference type="SUPFAM" id="SSF82866">
    <property type="entry name" value="Multidrug efflux transporter AcrB transmembrane domain"/>
    <property type="match status" value="1"/>
</dbReference>
<keyword evidence="6" id="KW-0325">Glycoprotein</keyword>
<dbReference type="GO" id="GO:0008158">
    <property type="term" value="F:hedgehog receptor activity"/>
    <property type="evidence" value="ECO:0007669"/>
    <property type="project" value="TreeGrafter"/>
</dbReference>
<feature type="transmembrane region" description="Helical" evidence="8">
    <location>
        <begin position="478"/>
        <end position="504"/>
    </location>
</feature>